<evidence type="ECO:0000313" key="2">
    <source>
        <dbReference type="Proteomes" id="UP000740926"/>
    </source>
</evidence>
<comment type="caution">
    <text evidence="1">The sequence shown here is derived from an EMBL/GenBank/DDBJ whole genome shotgun (WGS) entry which is preliminary data.</text>
</comment>
<accession>A0A9P7C884</accession>
<proteinExistence type="predicted"/>
<dbReference type="EMBL" id="JAANIU010006747">
    <property type="protein sequence ID" value="KAG1540418.1"/>
    <property type="molecule type" value="Genomic_DNA"/>
</dbReference>
<evidence type="ECO:0000313" key="1">
    <source>
        <dbReference type="EMBL" id="KAG1540418.1"/>
    </source>
</evidence>
<dbReference type="Proteomes" id="UP000740926">
    <property type="component" value="Unassembled WGS sequence"/>
</dbReference>
<name>A0A9P7C884_9FUNG</name>
<keyword evidence="2" id="KW-1185">Reference proteome</keyword>
<protein>
    <submittedName>
        <fullName evidence="1">Uncharacterized protein</fullName>
    </submittedName>
</protein>
<reference evidence="1 2" key="1">
    <citation type="journal article" date="2020" name="Microb. Genom.">
        <title>Genetic diversity of clinical and environmental Mucorales isolates obtained from an investigation of mucormycosis cases among solid organ transplant recipients.</title>
        <authorList>
            <person name="Nguyen M.H."/>
            <person name="Kaul D."/>
            <person name="Muto C."/>
            <person name="Cheng S.J."/>
            <person name="Richter R.A."/>
            <person name="Bruno V.M."/>
            <person name="Liu G."/>
            <person name="Beyhan S."/>
            <person name="Sundermann A.J."/>
            <person name="Mounaud S."/>
            <person name="Pasculle A.W."/>
            <person name="Nierman W.C."/>
            <person name="Driscoll E."/>
            <person name="Cumbie R."/>
            <person name="Clancy C.J."/>
            <person name="Dupont C.L."/>
        </authorList>
    </citation>
    <scope>NUCLEOTIDE SEQUENCE [LARGE SCALE GENOMIC DNA]</scope>
    <source>
        <strain evidence="1 2">GL24</strain>
    </source>
</reference>
<organism evidence="1 2">
    <name type="scientific">Rhizopus delemar</name>
    <dbReference type="NCBI Taxonomy" id="936053"/>
    <lineage>
        <taxon>Eukaryota</taxon>
        <taxon>Fungi</taxon>
        <taxon>Fungi incertae sedis</taxon>
        <taxon>Mucoromycota</taxon>
        <taxon>Mucoromycotina</taxon>
        <taxon>Mucoromycetes</taxon>
        <taxon>Mucorales</taxon>
        <taxon>Mucorineae</taxon>
        <taxon>Rhizopodaceae</taxon>
        <taxon>Rhizopus</taxon>
    </lineage>
</organism>
<gene>
    <name evidence="1" type="ORF">G6F50_014366</name>
</gene>
<dbReference type="AlphaFoldDB" id="A0A9P7C884"/>
<sequence>MRTGKGGVVARDAEGQFVHVGLAHDDGAGGAQALHRGRVLGRAEVLQGRSAGGVGQAGHVDVVFDGDGHAAKRPSLTPWALPGVVGAGLRQRAAAVHRDEGVEHAVGVNAVQASLGQRHAGEAAVAVLGGRFGGGAAGLGEGRPAQFALRLLVHPPAVRLW</sequence>